<dbReference type="Proteomes" id="UP000008631">
    <property type="component" value="Chromosome"/>
</dbReference>
<dbReference type="eggNOG" id="COG0388">
    <property type="taxonomic scope" value="Bacteria"/>
</dbReference>
<reference evidence="2 3" key="2">
    <citation type="journal article" date="2011" name="Stand. Genomic Sci.">
        <title>Complete genome sequence of Isosphaera pallida type strain (IS1B).</title>
        <authorList>
            <consortium name="US DOE Joint Genome Institute (JGI-PGF)"/>
            <person name="Goker M."/>
            <person name="Cleland D."/>
            <person name="Saunders E."/>
            <person name="Lapidus A."/>
            <person name="Nolan M."/>
            <person name="Lucas S."/>
            <person name="Hammon N."/>
            <person name="Deshpande S."/>
            <person name="Cheng J.F."/>
            <person name="Tapia R."/>
            <person name="Han C."/>
            <person name="Goodwin L."/>
            <person name="Pitluck S."/>
            <person name="Liolios K."/>
            <person name="Pagani I."/>
            <person name="Ivanova N."/>
            <person name="Mavromatis K."/>
            <person name="Pati A."/>
            <person name="Chen A."/>
            <person name="Palaniappan K."/>
            <person name="Land M."/>
            <person name="Hauser L."/>
            <person name="Chang Y.J."/>
            <person name="Jeffries C.D."/>
            <person name="Detter J.C."/>
            <person name="Beck B."/>
            <person name="Woyke T."/>
            <person name="Bristow J."/>
            <person name="Eisen J.A."/>
            <person name="Markowitz V."/>
            <person name="Hugenholtz P."/>
            <person name="Kyrpides N.C."/>
            <person name="Klenk H.P."/>
        </authorList>
    </citation>
    <scope>NUCLEOTIDE SEQUENCE [LARGE SCALE GENOMIC DNA]</scope>
    <source>
        <strain evidence="3">ATCC 43644 / DSM 9630 / IS1B</strain>
    </source>
</reference>
<evidence type="ECO:0000259" key="1">
    <source>
        <dbReference type="PROSITE" id="PS50263"/>
    </source>
</evidence>
<dbReference type="STRING" id="575540.Isop_3357"/>
<dbReference type="Gene3D" id="3.60.110.10">
    <property type="entry name" value="Carbon-nitrogen hydrolase"/>
    <property type="match status" value="1"/>
</dbReference>
<dbReference type="KEGG" id="ipa:Isop_3357"/>
<dbReference type="InterPro" id="IPR036526">
    <property type="entry name" value="C-N_Hydrolase_sf"/>
</dbReference>
<dbReference type="HOGENOM" id="CLU_061114_0_0_0"/>
<evidence type="ECO:0000313" key="2">
    <source>
        <dbReference type="EMBL" id="ADV63919.1"/>
    </source>
</evidence>
<feature type="domain" description="CN hydrolase" evidence="1">
    <location>
        <begin position="11"/>
        <end position="272"/>
    </location>
</feature>
<keyword evidence="3" id="KW-1185">Reference proteome</keyword>
<dbReference type="PANTHER" id="PTHR23088:SF27">
    <property type="entry name" value="DEAMINATED GLUTATHIONE AMIDASE"/>
    <property type="match status" value="1"/>
</dbReference>
<accession>E8R617</accession>
<proteinExistence type="predicted"/>
<dbReference type="PROSITE" id="PS50263">
    <property type="entry name" value="CN_HYDROLASE"/>
    <property type="match status" value="1"/>
</dbReference>
<dbReference type="AlphaFoldDB" id="E8R617"/>
<protein>
    <submittedName>
        <fullName evidence="2">Nitrilase/cyanide hydratase and apolipoprotein N-acyltransferase</fullName>
    </submittedName>
</protein>
<dbReference type="PANTHER" id="PTHR23088">
    <property type="entry name" value="NITRILASE-RELATED"/>
    <property type="match status" value="1"/>
</dbReference>
<dbReference type="RefSeq" id="WP_013566207.1">
    <property type="nucleotide sequence ID" value="NC_014962.1"/>
</dbReference>
<name>E8R617_ISOPI</name>
<reference key="1">
    <citation type="submission" date="2010-11" db="EMBL/GenBank/DDBJ databases">
        <title>The complete sequence of chromosome of Isophaera pallida ATCC 43644.</title>
        <authorList>
            <consortium name="US DOE Joint Genome Institute (JGI-PGF)"/>
            <person name="Lucas S."/>
            <person name="Copeland A."/>
            <person name="Lapidus A."/>
            <person name="Bruce D."/>
            <person name="Goodwin L."/>
            <person name="Pitluck S."/>
            <person name="Kyrpides N."/>
            <person name="Mavromatis K."/>
            <person name="Pagani I."/>
            <person name="Ivanova N."/>
            <person name="Saunders E."/>
            <person name="Brettin T."/>
            <person name="Detter J.C."/>
            <person name="Han C."/>
            <person name="Tapia R."/>
            <person name="Land M."/>
            <person name="Hauser L."/>
            <person name="Markowitz V."/>
            <person name="Cheng J.-F."/>
            <person name="Hugenholtz P."/>
            <person name="Woyke T."/>
            <person name="Wu D."/>
            <person name="Eisen J.A."/>
        </authorList>
    </citation>
    <scope>NUCLEOTIDE SEQUENCE</scope>
    <source>
        <strain>ATCC 43644</strain>
    </source>
</reference>
<evidence type="ECO:0000313" key="3">
    <source>
        <dbReference type="Proteomes" id="UP000008631"/>
    </source>
</evidence>
<dbReference type="Pfam" id="PF00795">
    <property type="entry name" value="CN_hydrolase"/>
    <property type="match status" value="1"/>
</dbReference>
<sequence>MSSLRYAAAAIQTDLPCPRDRSDYPARFTALAELIDHAVVGTGPFDDLKLVVFPEFAHAAPIYPSAAELLDKLALPIPNEFTDRYIQVARRHRIHIQTGSFLESSPSHPGVVFNTTCLIGPDGLLATYRKLNPWIPFEVHGSPAEFHDDLATLLPVVETEIGRLGVAICYDWLFPEVLRSMALRGCEVLIRVSAYMDPWGTTEPMDWWTVINRARAIENLAYVVAANQGASLTHYPPYSWPGGSMIVDYDGRIVTQASPGPGSKIVMGPIDLDGLRRARERRRGHQMLRHGRFAPPRLNPGGLMLESLDPAPPGYIDPYRRATRR</sequence>
<gene>
    <name evidence="2" type="ordered locus">Isop_3357</name>
</gene>
<dbReference type="OrthoDB" id="2826359at2"/>
<dbReference type="InterPro" id="IPR003010">
    <property type="entry name" value="C-N_Hydrolase"/>
</dbReference>
<organism evidence="2 3">
    <name type="scientific">Isosphaera pallida (strain ATCC 43644 / DSM 9630 / IS1B)</name>
    <dbReference type="NCBI Taxonomy" id="575540"/>
    <lineage>
        <taxon>Bacteria</taxon>
        <taxon>Pseudomonadati</taxon>
        <taxon>Planctomycetota</taxon>
        <taxon>Planctomycetia</taxon>
        <taxon>Isosphaerales</taxon>
        <taxon>Isosphaeraceae</taxon>
        <taxon>Isosphaera</taxon>
    </lineage>
</organism>
<dbReference type="InParanoid" id="E8R617"/>
<dbReference type="SUPFAM" id="SSF56317">
    <property type="entry name" value="Carbon-nitrogen hydrolase"/>
    <property type="match status" value="1"/>
</dbReference>
<dbReference type="EMBL" id="CP002353">
    <property type="protein sequence ID" value="ADV63919.1"/>
    <property type="molecule type" value="Genomic_DNA"/>
</dbReference>